<organism evidence="5 6">
    <name type="scientific">Arenimonas oryziterrae DSM 21050 = YC6267</name>
    <dbReference type="NCBI Taxonomy" id="1121015"/>
    <lineage>
        <taxon>Bacteria</taxon>
        <taxon>Pseudomonadati</taxon>
        <taxon>Pseudomonadota</taxon>
        <taxon>Gammaproteobacteria</taxon>
        <taxon>Lysobacterales</taxon>
        <taxon>Lysobacteraceae</taxon>
        <taxon>Arenimonas</taxon>
    </lineage>
</organism>
<name>A0A091BJX1_9GAMM</name>
<comment type="caution">
    <text evidence="5">The sequence shown here is derived from an EMBL/GenBank/DDBJ whole genome shotgun (WGS) entry which is preliminary data.</text>
</comment>
<feature type="region of interest" description="Disordered" evidence="1">
    <location>
        <begin position="395"/>
        <end position="424"/>
    </location>
</feature>
<proteinExistence type="predicted"/>
<dbReference type="Pfam" id="PF16024">
    <property type="entry name" value="DUF4785_1st"/>
    <property type="match status" value="1"/>
</dbReference>
<evidence type="ECO:0000259" key="3">
    <source>
        <dbReference type="Pfam" id="PF16024"/>
    </source>
</evidence>
<gene>
    <name evidence="5" type="ORF">N789_01070</name>
</gene>
<dbReference type="InterPro" id="IPR031979">
    <property type="entry name" value="DUF4785_N"/>
</dbReference>
<dbReference type="STRING" id="1121015.GCA_000420545_01160"/>
<reference evidence="5 6" key="1">
    <citation type="submission" date="2013-09" db="EMBL/GenBank/DDBJ databases">
        <title>Genome sequencing of Arenimonas oryziterrae.</title>
        <authorList>
            <person name="Chen F."/>
            <person name="Wang G."/>
        </authorList>
    </citation>
    <scope>NUCLEOTIDE SEQUENCE [LARGE SCALE GENOMIC DNA]</scope>
    <source>
        <strain evidence="5 6">YC6267</strain>
    </source>
</reference>
<evidence type="ECO:0008006" key="7">
    <source>
        <dbReference type="Google" id="ProtNLM"/>
    </source>
</evidence>
<feature type="signal peptide" evidence="2">
    <location>
        <begin position="1"/>
        <end position="18"/>
    </location>
</feature>
<dbReference type="InterPro" id="IPR048295">
    <property type="entry name" value="DUF4785_C"/>
</dbReference>
<dbReference type="EMBL" id="AVCI01000001">
    <property type="protein sequence ID" value="KFN44630.1"/>
    <property type="molecule type" value="Genomic_DNA"/>
</dbReference>
<keyword evidence="2" id="KW-0732">Signal</keyword>
<dbReference type="AlphaFoldDB" id="A0A091BJX1"/>
<evidence type="ECO:0000256" key="2">
    <source>
        <dbReference type="SAM" id="SignalP"/>
    </source>
</evidence>
<dbReference type="Gene3D" id="2.60.120.1370">
    <property type="match status" value="1"/>
</dbReference>
<dbReference type="OrthoDB" id="5935982at2"/>
<dbReference type="RefSeq" id="WP_022968800.1">
    <property type="nucleotide sequence ID" value="NZ_ATVD01000002.1"/>
</dbReference>
<dbReference type="Proteomes" id="UP000029385">
    <property type="component" value="Unassembled WGS sequence"/>
</dbReference>
<evidence type="ECO:0000313" key="6">
    <source>
        <dbReference type="Proteomes" id="UP000029385"/>
    </source>
</evidence>
<dbReference type="Pfam" id="PF20943">
    <property type="entry name" value="DUF4785_3rd"/>
    <property type="match status" value="1"/>
</dbReference>
<dbReference type="PATRIC" id="fig|1121015.4.peg.211"/>
<dbReference type="eggNOG" id="ENOG5032T40">
    <property type="taxonomic scope" value="Bacteria"/>
</dbReference>
<protein>
    <recommendedName>
        <fullName evidence="7">DUF4785 domain-containing protein</fullName>
    </recommendedName>
</protein>
<dbReference type="Gene3D" id="2.60.40.3870">
    <property type="entry name" value="Uncharacterised protein PF16024, DUF4785"/>
    <property type="match status" value="1"/>
</dbReference>
<evidence type="ECO:0000313" key="5">
    <source>
        <dbReference type="EMBL" id="KFN44630.1"/>
    </source>
</evidence>
<evidence type="ECO:0000256" key="1">
    <source>
        <dbReference type="SAM" id="MobiDB-lite"/>
    </source>
</evidence>
<evidence type="ECO:0000259" key="4">
    <source>
        <dbReference type="Pfam" id="PF20943"/>
    </source>
</evidence>
<feature type="domain" description="DUF4785" evidence="4">
    <location>
        <begin position="288"/>
        <end position="391"/>
    </location>
</feature>
<accession>A0A091BJX1</accession>
<feature type="domain" description="DUF4785" evidence="3">
    <location>
        <begin position="44"/>
        <end position="182"/>
    </location>
</feature>
<sequence>MRTLIAFALATASFSAFAGNANLDAPRRGDLVATRTVALPAPSGQIERQPVSFSWKLDPNAAVTEQTPFASESREYWTQVDSAELTRGFAIDTTAPGAVIRISPIGKAVPVPADNLMLLRDGRAISSTQSFARRTTAAQLQEAGMDIDNGAAVVQIAPGLGKGRFQVLMPEASGRYLVHVFEPESEYVLQARASQANVLAGGDVEVSAVLGKGDAGLPGSQLAGLLVSPSGKSYDLSFDRNGRALAHIPVDAGTEPGLWDVQVFAGASQGEGRIQRDTRTAIAVAQPTARLGNGVSFDALRLGFSVPVQVGSPGRYELRGTLFATGPDGLARPVSEAHSAAWFERGNRSLALAFDRSHLPPGYGAPFEVRQVQLNDQSRMGQLESRDLAVRVGTQGPFLPAPPAPVSPVVAPTRGRGNAGRFDR</sequence>
<keyword evidence="6" id="KW-1185">Reference proteome</keyword>
<feature type="chain" id="PRO_5001869869" description="DUF4785 domain-containing protein" evidence="2">
    <location>
        <begin position="19"/>
        <end position="424"/>
    </location>
</feature>